<evidence type="ECO:0000256" key="7">
    <source>
        <dbReference type="ARBA" id="ARBA00023239"/>
    </source>
</evidence>
<accession>A0A2H4PZY4</accession>
<dbReference type="EC" id="4.1.3.27" evidence="2"/>
<keyword evidence="3" id="KW-0028">Amino-acid biosynthesis</keyword>
<dbReference type="InterPro" id="IPR053448">
    <property type="entry name" value="AS_beta_subunit"/>
</dbReference>
<dbReference type="SUPFAM" id="SSF52317">
    <property type="entry name" value="Class I glutamine amidotransferase-like"/>
    <property type="match status" value="1"/>
</dbReference>
<proteinExistence type="predicted"/>
<dbReference type="EMBL" id="FNYR01000007">
    <property type="protein sequence ID" value="SEI76048.1"/>
    <property type="molecule type" value="Genomic_DNA"/>
</dbReference>
<dbReference type="GeneID" id="35001699"/>
<protein>
    <recommendedName>
        <fullName evidence="2">anthranilate synthase</fullName>
        <ecNumber evidence="2">4.1.3.27</ecNumber>
    </recommendedName>
</protein>
<dbReference type="AlphaFoldDB" id="A0A1H6T7M7"/>
<evidence type="ECO:0000313" key="11">
    <source>
        <dbReference type="Proteomes" id="UP000198888"/>
    </source>
</evidence>
<evidence type="ECO:0000256" key="4">
    <source>
        <dbReference type="ARBA" id="ARBA00022822"/>
    </source>
</evidence>
<keyword evidence="7" id="KW-0456">Lyase</keyword>
<dbReference type="InterPro" id="IPR029062">
    <property type="entry name" value="Class_I_gatase-like"/>
</dbReference>
<dbReference type="GO" id="GO:0005829">
    <property type="term" value="C:cytosol"/>
    <property type="evidence" value="ECO:0007669"/>
    <property type="project" value="TreeGrafter"/>
</dbReference>
<dbReference type="PRINTS" id="PR00097">
    <property type="entry name" value="ANTSNTHASEII"/>
</dbReference>
<evidence type="ECO:0000313" key="10">
    <source>
        <dbReference type="EMBL" id="SEI76048.1"/>
    </source>
</evidence>
<comment type="pathway">
    <text evidence="1">Amino-acid biosynthesis; L-tryptophan biosynthesis; L-tryptophan from chorismate: step 1/5.</text>
</comment>
<organism evidence="10 11">
    <name type="scientific">Halohasta litchfieldiae</name>
    <dbReference type="NCBI Taxonomy" id="1073996"/>
    <lineage>
        <taxon>Archaea</taxon>
        <taxon>Methanobacteriati</taxon>
        <taxon>Methanobacteriota</taxon>
        <taxon>Stenosarchaea group</taxon>
        <taxon>Halobacteria</taxon>
        <taxon>Halobacteriales</taxon>
        <taxon>Haloferacaceae</taxon>
        <taxon>Halohasta</taxon>
    </lineage>
</organism>
<dbReference type="InterPro" id="IPR006221">
    <property type="entry name" value="TrpG/PapA_dom"/>
</dbReference>
<dbReference type="GO" id="GO:0004049">
    <property type="term" value="F:anthranilate synthase activity"/>
    <property type="evidence" value="ECO:0007669"/>
    <property type="project" value="UniProtKB-EC"/>
</dbReference>
<evidence type="ECO:0000259" key="9">
    <source>
        <dbReference type="Pfam" id="PF00117"/>
    </source>
</evidence>
<dbReference type="KEGG" id="hae:halTADL_0886"/>
<keyword evidence="6" id="KW-0057">Aromatic amino acid biosynthesis</keyword>
<evidence type="ECO:0000256" key="1">
    <source>
        <dbReference type="ARBA" id="ARBA00004873"/>
    </source>
</evidence>
<comment type="catalytic activity">
    <reaction evidence="8">
        <text>chorismate + L-glutamine = anthranilate + pyruvate + L-glutamate + H(+)</text>
        <dbReference type="Rhea" id="RHEA:21732"/>
        <dbReference type="ChEBI" id="CHEBI:15361"/>
        <dbReference type="ChEBI" id="CHEBI:15378"/>
        <dbReference type="ChEBI" id="CHEBI:16567"/>
        <dbReference type="ChEBI" id="CHEBI:29748"/>
        <dbReference type="ChEBI" id="CHEBI:29985"/>
        <dbReference type="ChEBI" id="CHEBI:58359"/>
        <dbReference type="EC" id="4.1.3.27"/>
    </reaction>
</comment>
<evidence type="ECO:0000256" key="8">
    <source>
        <dbReference type="ARBA" id="ARBA00047683"/>
    </source>
</evidence>
<dbReference type="RefSeq" id="WP_089671688.1">
    <property type="nucleotide sequence ID" value="NZ_CP024845.1"/>
</dbReference>
<dbReference type="InterPro" id="IPR050472">
    <property type="entry name" value="Anth_synth/Amidotransfase"/>
</dbReference>
<dbReference type="OrthoDB" id="3321at2157"/>
<dbReference type="Pfam" id="PF00117">
    <property type="entry name" value="GATase"/>
    <property type="match status" value="1"/>
</dbReference>
<dbReference type="PANTHER" id="PTHR43418">
    <property type="entry name" value="MULTIFUNCTIONAL TRYPTOPHAN BIOSYNTHESIS PROTEIN-RELATED"/>
    <property type="match status" value="1"/>
</dbReference>
<evidence type="ECO:0000256" key="5">
    <source>
        <dbReference type="ARBA" id="ARBA00022962"/>
    </source>
</evidence>
<dbReference type="NCBIfam" id="NF041322">
    <property type="entry name" value="Anth_synII_Halo"/>
    <property type="match status" value="1"/>
</dbReference>
<reference evidence="10 11" key="1">
    <citation type="submission" date="2016-10" db="EMBL/GenBank/DDBJ databases">
        <authorList>
            <person name="de Groot N.N."/>
        </authorList>
    </citation>
    <scope>NUCLEOTIDE SEQUENCE [LARGE SCALE GENOMIC DNA]</scope>
    <source>
        <strain evidence="10 11">DSM 22187</strain>
    </source>
</reference>
<dbReference type="PROSITE" id="PS51273">
    <property type="entry name" value="GATASE_TYPE_1"/>
    <property type="match status" value="1"/>
</dbReference>
<accession>A0A1H6T7M7</accession>
<dbReference type="NCBIfam" id="TIGR00566">
    <property type="entry name" value="trpG_papA"/>
    <property type="match status" value="1"/>
</dbReference>
<dbReference type="Proteomes" id="UP000198888">
    <property type="component" value="Unassembled WGS sequence"/>
</dbReference>
<keyword evidence="11" id="KW-1185">Reference proteome</keyword>
<keyword evidence="5" id="KW-0315">Glutamine amidotransferase</keyword>
<evidence type="ECO:0000256" key="2">
    <source>
        <dbReference type="ARBA" id="ARBA00012266"/>
    </source>
</evidence>
<dbReference type="PRINTS" id="PR00096">
    <property type="entry name" value="GATASE"/>
</dbReference>
<keyword evidence="4" id="KW-0822">Tryptophan biosynthesis</keyword>
<dbReference type="Gene3D" id="3.40.50.880">
    <property type="match status" value="1"/>
</dbReference>
<evidence type="ECO:0000256" key="3">
    <source>
        <dbReference type="ARBA" id="ARBA00022605"/>
    </source>
</evidence>
<gene>
    <name evidence="10" type="ORF">SAMN05444271_10796</name>
</gene>
<dbReference type="CDD" id="cd01743">
    <property type="entry name" value="GATase1_Anthranilate_Synthase"/>
    <property type="match status" value="1"/>
</dbReference>
<dbReference type="FunFam" id="3.40.50.880:FF:000003">
    <property type="entry name" value="Anthranilate synthase component II"/>
    <property type="match status" value="1"/>
</dbReference>
<evidence type="ECO:0000256" key="6">
    <source>
        <dbReference type="ARBA" id="ARBA00023141"/>
    </source>
</evidence>
<dbReference type="STRING" id="1073996.SAMN05444271_10796"/>
<sequence>MKVLVVDNYDSFTYNLVEYVSETRVPDGDGGFQPIDVTVLKNTATLDEIRAVDPDAILISPGPGHPKNERDVGVTMAVLREISTEVPTLGVCLGLEAAVYEYGGTVGHAPEPIHGKAYQVDHDGQGVYAGLDQGFQAGRYHSLVAELSEIPDCFEITATTDHKGEELVMGVRHREYPIECVQFHPESVLTAVGHDIIHNFLSGAAAVAETNEAAQPK</sequence>
<feature type="domain" description="Glutamine amidotransferase" evidence="9">
    <location>
        <begin position="4"/>
        <end position="201"/>
    </location>
</feature>
<dbReference type="PANTHER" id="PTHR43418:SF4">
    <property type="entry name" value="MULTIFUNCTIONAL TRYPTOPHAN BIOSYNTHESIS PROTEIN"/>
    <property type="match status" value="1"/>
</dbReference>
<dbReference type="GO" id="GO:0000162">
    <property type="term" value="P:L-tryptophan biosynthetic process"/>
    <property type="evidence" value="ECO:0007669"/>
    <property type="project" value="UniProtKB-KW"/>
</dbReference>
<name>A0A1H6T7M7_9EURY</name>
<dbReference type="InterPro" id="IPR017926">
    <property type="entry name" value="GATASE"/>
</dbReference>